<evidence type="ECO:0000256" key="2">
    <source>
        <dbReference type="ARBA" id="ARBA00022692"/>
    </source>
</evidence>
<dbReference type="STRING" id="62062.ENSHHUP00000008988"/>
<dbReference type="GO" id="GO:0007156">
    <property type="term" value="P:homophilic cell adhesion via plasma membrane adhesion molecules"/>
    <property type="evidence" value="ECO:0007669"/>
    <property type="project" value="InterPro"/>
</dbReference>
<evidence type="ECO:0000256" key="9">
    <source>
        <dbReference type="SAM" id="Phobius"/>
    </source>
</evidence>
<feature type="transmembrane region" description="Helical" evidence="9">
    <location>
        <begin position="12"/>
        <end position="33"/>
    </location>
</feature>
<dbReference type="GeneTree" id="ENSGT00940000161160"/>
<evidence type="ECO:0000313" key="11">
    <source>
        <dbReference type="Ensembl" id="ENSHHUP00000008988.1"/>
    </source>
</evidence>
<comment type="subcellular location">
    <subcellularLocation>
        <location evidence="1">Membrane</location>
    </subcellularLocation>
</comment>
<dbReference type="SMART" id="SM00112">
    <property type="entry name" value="CA"/>
    <property type="match status" value="2"/>
</dbReference>
<evidence type="ECO:0000256" key="3">
    <source>
        <dbReference type="ARBA" id="ARBA00022737"/>
    </source>
</evidence>
<dbReference type="GO" id="GO:0005911">
    <property type="term" value="C:cell-cell junction"/>
    <property type="evidence" value="ECO:0007669"/>
    <property type="project" value="TreeGrafter"/>
</dbReference>
<evidence type="ECO:0000256" key="8">
    <source>
        <dbReference type="PROSITE-ProRule" id="PRU00043"/>
    </source>
</evidence>
<dbReference type="InterPro" id="IPR020894">
    <property type="entry name" value="Cadherin_CS"/>
</dbReference>
<evidence type="ECO:0000256" key="1">
    <source>
        <dbReference type="ARBA" id="ARBA00004370"/>
    </source>
</evidence>
<dbReference type="Ensembl" id="ENSHHUT00000009256.1">
    <property type="protein sequence ID" value="ENSHHUP00000008988.1"/>
    <property type="gene ID" value="ENSHHUG00000005490.1"/>
</dbReference>
<reference evidence="12" key="1">
    <citation type="submission" date="2018-06" db="EMBL/GenBank/DDBJ databases">
        <title>Genome assembly of Danube salmon.</title>
        <authorList>
            <person name="Macqueen D.J."/>
            <person name="Gundappa M.K."/>
        </authorList>
    </citation>
    <scope>NUCLEOTIDE SEQUENCE [LARGE SCALE GENOMIC DNA]</scope>
</reference>
<dbReference type="InterPro" id="IPR015919">
    <property type="entry name" value="Cadherin-like_sf"/>
</dbReference>
<dbReference type="PANTHER" id="PTHR24025:SF31">
    <property type="entry name" value="NEURAL-CADHERIN"/>
    <property type="match status" value="1"/>
</dbReference>
<keyword evidence="6 9" id="KW-1133">Transmembrane helix</keyword>
<organism evidence="11 12">
    <name type="scientific">Hucho hucho</name>
    <name type="common">huchen</name>
    <dbReference type="NCBI Taxonomy" id="62062"/>
    <lineage>
        <taxon>Eukaryota</taxon>
        <taxon>Metazoa</taxon>
        <taxon>Chordata</taxon>
        <taxon>Craniata</taxon>
        <taxon>Vertebrata</taxon>
        <taxon>Euteleostomi</taxon>
        <taxon>Actinopterygii</taxon>
        <taxon>Neopterygii</taxon>
        <taxon>Teleostei</taxon>
        <taxon>Protacanthopterygii</taxon>
        <taxon>Salmoniformes</taxon>
        <taxon>Salmonidae</taxon>
        <taxon>Salmoninae</taxon>
        <taxon>Hucho</taxon>
    </lineage>
</organism>
<protein>
    <recommendedName>
        <fullName evidence="10">Cadherin domain-containing protein</fullName>
    </recommendedName>
</protein>
<dbReference type="SUPFAM" id="SSF49313">
    <property type="entry name" value="Cadherin-like"/>
    <property type="match status" value="2"/>
</dbReference>
<proteinExistence type="predicted"/>
<feature type="domain" description="Cadherin" evidence="10">
    <location>
        <begin position="146"/>
        <end position="227"/>
    </location>
</feature>
<reference evidence="11" key="2">
    <citation type="submission" date="2025-08" db="UniProtKB">
        <authorList>
            <consortium name="Ensembl"/>
        </authorList>
    </citation>
    <scope>IDENTIFICATION</scope>
</reference>
<dbReference type="InterPro" id="IPR050971">
    <property type="entry name" value="Cadherin-domain_protein"/>
</dbReference>
<dbReference type="PROSITE" id="PS50268">
    <property type="entry name" value="CADHERIN_2"/>
    <property type="match status" value="2"/>
</dbReference>
<dbReference type="InterPro" id="IPR002126">
    <property type="entry name" value="Cadherin-like_dom"/>
</dbReference>
<evidence type="ECO:0000256" key="4">
    <source>
        <dbReference type="ARBA" id="ARBA00022837"/>
    </source>
</evidence>
<evidence type="ECO:0000259" key="10">
    <source>
        <dbReference type="PROSITE" id="PS50268"/>
    </source>
</evidence>
<evidence type="ECO:0000256" key="5">
    <source>
        <dbReference type="ARBA" id="ARBA00022889"/>
    </source>
</evidence>
<name>A0A4W5JVJ6_9TELE</name>
<dbReference type="AlphaFoldDB" id="A0A4W5JVJ6"/>
<feature type="domain" description="Cadherin" evidence="10">
    <location>
        <begin position="44"/>
        <end position="145"/>
    </location>
</feature>
<evidence type="ECO:0000256" key="6">
    <source>
        <dbReference type="ARBA" id="ARBA00022989"/>
    </source>
</evidence>
<dbReference type="GO" id="GO:0009653">
    <property type="term" value="P:anatomical structure morphogenesis"/>
    <property type="evidence" value="ECO:0007669"/>
    <property type="project" value="UniProtKB-ARBA"/>
</dbReference>
<sequence length="255" mass="28751">MFKLNVKRYQYYCKVGLILLGLTGYMMKLSLLFSTAQSQNQIPSITTSYAQVKEDTPINEYAFQIETFDPDPVPDPLTYMITGTKSIYFYCDENTGTVTIRTPLERDDDDKGVFSIGLVVSDADYTVSKDIQIIVIDANDNQPIFENTPYNVNVTENTALDTVLFRVYAKDADAGLAAVVKYSIDEVSPTNGLSHFTINENNGDVKLVKQLSFTSLSTFYRLKIKATVSSPSQHFSIHCWIFTSHLLEALFWIPH</sequence>
<evidence type="ECO:0000256" key="7">
    <source>
        <dbReference type="ARBA" id="ARBA00023136"/>
    </source>
</evidence>
<dbReference type="Proteomes" id="UP000314982">
    <property type="component" value="Unassembled WGS sequence"/>
</dbReference>
<dbReference type="Gene3D" id="2.60.40.60">
    <property type="entry name" value="Cadherins"/>
    <property type="match status" value="2"/>
</dbReference>
<keyword evidence="2 9" id="KW-0812">Transmembrane</keyword>
<accession>A0A4W5JVJ6</accession>
<dbReference type="CDD" id="cd11304">
    <property type="entry name" value="Cadherin_repeat"/>
    <property type="match status" value="2"/>
</dbReference>
<keyword evidence="3" id="KW-0677">Repeat</keyword>
<dbReference type="GO" id="GO:0005886">
    <property type="term" value="C:plasma membrane"/>
    <property type="evidence" value="ECO:0007669"/>
    <property type="project" value="InterPro"/>
</dbReference>
<keyword evidence="5" id="KW-0130">Cell adhesion</keyword>
<keyword evidence="12" id="KW-1185">Reference proteome</keyword>
<reference evidence="11" key="3">
    <citation type="submission" date="2025-09" db="UniProtKB">
        <authorList>
            <consortium name="Ensembl"/>
        </authorList>
    </citation>
    <scope>IDENTIFICATION</scope>
</reference>
<dbReference type="Pfam" id="PF00028">
    <property type="entry name" value="Cadherin"/>
    <property type="match status" value="1"/>
</dbReference>
<keyword evidence="4 8" id="KW-0106">Calcium</keyword>
<keyword evidence="7 9" id="KW-0472">Membrane</keyword>
<dbReference type="PRINTS" id="PR00205">
    <property type="entry name" value="CADHERIN"/>
</dbReference>
<evidence type="ECO:0000313" key="12">
    <source>
        <dbReference type="Proteomes" id="UP000314982"/>
    </source>
</evidence>
<dbReference type="PROSITE" id="PS00232">
    <property type="entry name" value="CADHERIN_1"/>
    <property type="match status" value="1"/>
</dbReference>
<dbReference type="GO" id="GO:0005509">
    <property type="term" value="F:calcium ion binding"/>
    <property type="evidence" value="ECO:0007669"/>
    <property type="project" value="UniProtKB-UniRule"/>
</dbReference>
<dbReference type="PANTHER" id="PTHR24025">
    <property type="entry name" value="DESMOGLEIN FAMILY MEMBER"/>
    <property type="match status" value="1"/>
</dbReference>